<accession>A0A0R2JPT5</accession>
<feature type="compositionally biased region" description="Basic residues" evidence="1">
    <location>
        <begin position="159"/>
        <end position="168"/>
    </location>
</feature>
<gene>
    <name evidence="2" type="ORF">IV52_GL000545</name>
</gene>
<dbReference type="Pfam" id="PF06265">
    <property type="entry name" value="YutD-like"/>
    <property type="match status" value="1"/>
</dbReference>
<sequence>MDHSQIEDLIEKRKIERTPYAEIKRVNENTFSINGHKYILEENVRDAFDILEFSNAFNPIFTHFDYIVGDWGYGQLRLKGFYADNRQVDQNLKKAAIPDYLVDYTNFGSNYFVLHNLEVTNRPEIKKNIKQNKKSSHSQKTNKNHRKTKTNQSTYDKHKSNHRRKFTIRQKNGD</sequence>
<dbReference type="AlphaFoldDB" id="A0A0R2JPT5"/>
<dbReference type="InterPro" id="IPR009370">
    <property type="entry name" value="YutD-like"/>
</dbReference>
<dbReference type="OrthoDB" id="1650379at2"/>
<protein>
    <recommendedName>
        <fullName evidence="4">Transcriptional regulator</fullName>
    </recommendedName>
</protein>
<dbReference type="GeneID" id="61250434"/>
<evidence type="ECO:0000313" key="2">
    <source>
        <dbReference type="EMBL" id="KRN79139.1"/>
    </source>
</evidence>
<dbReference type="RefSeq" id="WP_056997644.1">
    <property type="nucleotide sequence ID" value="NZ_FUXS01000001.1"/>
</dbReference>
<comment type="caution">
    <text evidence="2">The sequence shown here is derived from an EMBL/GenBank/DDBJ whole genome shotgun (WGS) entry which is preliminary data.</text>
</comment>
<proteinExistence type="predicted"/>
<dbReference type="PATRIC" id="fig|1122148.6.peg.564"/>
<dbReference type="InterPro" id="IPR038141">
    <property type="entry name" value="YutD-like_sf"/>
</dbReference>
<name>A0A0R2JPT5_9LACO</name>
<feature type="region of interest" description="Disordered" evidence="1">
    <location>
        <begin position="124"/>
        <end position="174"/>
    </location>
</feature>
<evidence type="ECO:0000313" key="3">
    <source>
        <dbReference type="Proteomes" id="UP000051565"/>
    </source>
</evidence>
<evidence type="ECO:0008006" key="4">
    <source>
        <dbReference type="Google" id="ProtNLM"/>
    </source>
</evidence>
<evidence type="ECO:0000256" key="1">
    <source>
        <dbReference type="SAM" id="MobiDB-lite"/>
    </source>
</evidence>
<dbReference type="Proteomes" id="UP000051565">
    <property type="component" value="Unassembled WGS sequence"/>
</dbReference>
<dbReference type="Gene3D" id="3.50.4.20">
    <property type="match status" value="1"/>
</dbReference>
<keyword evidence="3" id="KW-1185">Reference proteome</keyword>
<organism evidence="2 3">
    <name type="scientific">Fructilactobacillus lindneri DSM 20690 = JCM 11027</name>
    <dbReference type="NCBI Taxonomy" id="1122148"/>
    <lineage>
        <taxon>Bacteria</taxon>
        <taxon>Bacillati</taxon>
        <taxon>Bacillota</taxon>
        <taxon>Bacilli</taxon>
        <taxon>Lactobacillales</taxon>
        <taxon>Lactobacillaceae</taxon>
        <taxon>Fructilactobacillus</taxon>
    </lineage>
</organism>
<dbReference type="STRING" id="53444.AYR59_06220"/>
<feature type="compositionally biased region" description="Basic residues" evidence="1">
    <location>
        <begin position="128"/>
        <end position="149"/>
    </location>
</feature>
<dbReference type="EMBL" id="JQBT01000032">
    <property type="protein sequence ID" value="KRN79139.1"/>
    <property type="molecule type" value="Genomic_DNA"/>
</dbReference>
<reference evidence="2 3" key="1">
    <citation type="journal article" date="2015" name="Genome Announc.">
        <title>Expanding the biotechnology potential of lactobacilli through comparative genomics of 213 strains and associated genera.</title>
        <authorList>
            <person name="Sun Z."/>
            <person name="Harris H.M."/>
            <person name="McCann A."/>
            <person name="Guo C."/>
            <person name="Argimon S."/>
            <person name="Zhang W."/>
            <person name="Yang X."/>
            <person name="Jeffery I.B."/>
            <person name="Cooney J.C."/>
            <person name="Kagawa T.F."/>
            <person name="Liu W."/>
            <person name="Song Y."/>
            <person name="Salvetti E."/>
            <person name="Wrobel A."/>
            <person name="Rasinkangas P."/>
            <person name="Parkhill J."/>
            <person name="Rea M.C."/>
            <person name="O'Sullivan O."/>
            <person name="Ritari J."/>
            <person name="Douillard F.P."/>
            <person name="Paul Ross R."/>
            <person name="Yang R."/>
            <person name="Briner A.E."/>
            <person name="Felis G.E."/>
            <person name="de Vos W.M."/>
            <person name="Barrangou R."/>
            <person name="Klaenhammer T.R."/>
            <person name="Caufield P.W."/>
            <person name="Cui Y."/>
            <person name="Zhang H."/>
            <person name="O'Toole P.W."/>
        </authorList>
    </citation>
    <scope>NUCLEOTIDE SEQUENCE [LARGE SCALE GENOMIC DNA]</scope>
    <source>
        <strain evidence="2 3">DSM 20690</strain>
    </source>
</reference>